<name>A0A9W6F3G5_9CHLO</name>
<dbReference type="CDD" id="cd00038">
    <property type="entry name" value="CAP_ED"/>
    <property type="match status" value="1"/>
</dbReference>
<keyword evidence="2" id="KW-0813">Transport</keyword>
<dbReference type="Gene3D" id="2.60.120.10">
    <property type="entry name" value="Jelly Rolls"/>
    <property type="match status" value="1"/>
</dbReference>
<evidence type="ECO:0000256" key="3">
    <source>
        <dbReference type="ARBA" id="ARBA00022692"/>
    </source>
</evidence>
<dbReference type="InterPro" id="IPR014710">
    <property type="entry name" value="RmlC-like_jellyroll"/>
</dbReference>
<keyword evidence="10" id="KW-1185">Reference proteome</keyword>
<feature type="transmembrane region" description="Helical" evidence="7">
    <location>
        <begin position="97"/>
        <end position="114"/>
    </location>
</feature>
<dbReference type="SUPFAM" id="SSF81324">
    <property type="entry name" value="Voltage-gated potassium channels"/>
    <property type="match status" value="1"/>
</dbReference>
<feature type="transmembrane region" description="Helical" evidence="7">
    <location>
        <begin position="224"/>
        <end position="243"/>
    </location>
</feature>
<sequence length="751" mass="83587">MSTMSWNRVEGFDGVKGPFGSRSMDTEPVLTSVLTEKDYQSSDYYRPTRDSKDEEEFGLVPVEDGAGLRAFLDEHPGASDKKKRLGVILPDSKFRRMWINVQLFVVLYIIWVTPVRVGFNKPATGFWFWLEGLIDIFFYTDLAMNFFTAYEHPVTGELITDHKKIALRYLKTWFVIDLLATFPSDYVVRGIEGTWSCSVMDNCELVVANDSTAKLVVMLRLLRVFRILWIFKNFNVLSISTVLGRLQDEFYAARWVLSMLELFIVLIFLGHLSACFFYLFSGPQWWTDEEKALFDSGELSTWVFDKMGGYYTVIMPTASSTQPDGSSGGPMDQDPSSGIWYACPEYFALIKCPKCEQMPFRCKSDFGFPYRYITTMYWAYTTMTTVGYGDIFGTTIAEKVWCMVTMVIGGFFLSFCFGRMASIVSRLDADKVARGEQLHELSAFMKDVELPRPLARKVLEYNKKQKVRAYDRQAVLARLPFELRSKILRHLYLPTVARVPLLQSMAEDDVFLTDLCVRLQPTHFSADTFVYMRGESGADVYILLQGELQVLSADLGALLYSVPEGTIFGEGSVLRQLFAQEGGKVKRCENVFCKSPCDMLRIPEEDIKDLCEHYPELLRGLRKLDVLRKARAQERLAAIREQLEASKHSAMSASEREGSAAQLLAGDTARHSPFGGMRGLPNANGSAGNVTGLAAAARPGLGPGPAGGMDARAGSGSAASLDIGVCVGGAAAAHGPVGRGSDPLRAQGGAL</sequence>
<keyword evidence="3 7" id="KW-0812">Transmembrane</keyword>
<dbReference type="SUPFAM" id="SSF51206">
    <property type="entry name" value="cAMP-binding domain-like"/>
    <property type="match status" value="1"/>
</dbReference>
<dbReference type="EMBL" id="BRXU01000012">
    <property type="protein sequence ID" value="GLC55153.1"/>
    <property type="molecule type" value="Genomic_DNA"/>
</dbReference>
<dbReference type="OrthoDB" id="426293at2759"/>
<dbReference type="Proteomes" id="UP001165080">
    <property type="component" value="Unassembled WGS sequence"/>
</dbReference>
<evidence type="ECO:0000256" key="4">
    <source>
        <dbReference type="ARBA" id="ARBA00022989"/>
    </source>
</evidence>
<evidence type="ECO:0000256" key="2">
    <source>
        <dbReference type="ARBA" id="ARBA00022448"/>
    </source>
</evidence>
<dbReference type="PROSITE" id="PS50042">
    <property type="entry name" value="CNMP_BINDING_3"/>
    <property type="match status" value="1"/>
</dbReference>
<feature type="transmembrane region" description="Helical" evidence="7">
    <location>
        <begin position="126"/>
        <end position="147"/>
    </location>
</feature>
<organism evidence="9 10">
    <name type="scientific">Pleodorina starrii</name>
    <dbReference type="NCBI Taxonomy" id="330485"/>
    <lineage>
        <taxon>Eukaryota</taxon>
        <taxon>Viridiplantae</taxon>
        <taxon>Chlorophyta</taxon>
        <taxon>core chlorophytes</taxon>
        <taxon>Chlorophyceae</taxon>
        <taxon>CS clade</taxon>
        <taxon>Chlamydomonadales</taxon>
        <taxon>Volvocaceae</taxon>
        <taxon>Pleodorina</taxon>
    </lineage>
</organism>
<reference evidence="9 10" key="1">
    <citation type="journal article" date="2023" name="Commun. Biol.">
        <title>Reorganization of the ancestral sex-determining regions during the evolution of trioecy in Pleodorina starrii.</title>
        <authorList>
            <person name="Takahashi K."/>
            <person name="Suzuki S."/>
            <person name="Kawai-Toyooka H."/>
            <person name="Yamamoto K."/>
            <person name="Hamaji T."/>
            <person name="Ootsuki R."/>
            <person name="Yamaguchi H."/>
            <person name="Kawachi M."/>
            <person name="Higashiyama T."/>
            <person name="Nozaki H."/>
        </authorList>
    </citation>
    <scope>NUCLEOTIDE SEQUENCE [LARGE SCALE GENOMIC DNA]</scope>
    <source>
        <strain evidence="9 10">NIES-4479</strain>
    </source>
</reference>
<evidence type="ECO:0000256" key="6">
    <source>
        <dbReference type="ARBA" id="ARBA00023136"/>
    </source>
</evidence>
<dbReference type="InterPro" id="IPR000595">
    <property type="entry name" value="cNMP-bd_dom"/>
</dbReference>
<comment type="subcellular location">
    <subcellularLocation>
        <location evidence="1">Membrane</location>
        <topology evidence="1">Multi-pass membrane protein</topology>
    </subcellularLocation>
</comment>
<proteinExistence type="predicted"/>
<feature type="transmembrane region" description="Helical" evidence="7">
    <location>
        <begin position="255"/>
        <end position="280"/>
    </location>
</feature>
<feature type="domain" description="Cyclic nucleotide-binding" evidence="8">
    <location>
        <begin position="512"/>
        <end position="610"/>
    </location>
</feature>
<dbReference type="SMART" id="SM00100">
    <property type="entry name" value="cNMP"/>
    <property type="match status" value="1"/>
</dbReference>
<dbReference type="Gene3D" id="1.10.287.70">
    <property type="match status" value="1"/>
</dbReference>
<comment type="caution">
    <text evidence="9">The sequence shown here is derived from an EMBL/GenBank/DDBJ whole genome shotgun (WGS) entry which is preliminary data.</text>
</comment>
<dbReference type="PANTHER" id="PTHR47823:SF11">
    <property type="entry name" value="K+-CHANNEL ERG AND RELATED PROTEINS"/>
    <property type="match status" value="1"/>
</dbReference>
<protein>
    <recommendedName>
        <fullName evidence="8">Cyclic nucleotide-binding domain-containing protein</fullName>
    </recommendedName>
</protein>
<evidence type="ECO:0000256" key="5">
    <source>
        <dbReference type="ARBA" id="ARBA00023065"/>
    </source>
</evidence>
<accession>A0A9W6F3G5</accession>
<evidence type="ECO:0000256" key="1">
    <source>
        <dbReference type="ARBA" id="ARBA00004141"/>
    </source>
</evidence>
<feature type="transmembrane region" description="Helical" evidence="7">
    <location>
        <begin position="400"/>
        <end position="421"/>
    </location>
</feature>
<evidence type="ECO:0000313" key="10">
    <source>
        <dbReference type="Proteomes" id="UP001165080"/>
    </source>
</evidence>
<dbReference type="Pfam" id="PF00520">
    <property type="entry name" value="Ion_trans"/>
    <property type="match status" value="1"/>
</dbReference>
<keyword evidence="6 7" id="KW-0472">Membrane</keyword>
<dbReference type="GO" id="GO:0016020">
    <property type="term" value="C:membrane"/>
    <property type="evidence" value="ECO:0007669"/>
    <property type="project" value="UniProtKB-SubCell"/>
</dbReference>
<dbReference type="PANTHER" id="PTHR47823">
    <property type="entry name" value="ION_TRANS DOMAIN-CONTAINING PROTEIN"/>
    <property type="match status" value="1"/>
</dbReference>
<dbReference type="Gene3D" id="1.10.287.630">
    <property type="entry name" value="Helix hairpin bin"/>
    <property type="match status" value="1"/>
</dbReference>
<keyword evidence="4 7" id="KW-1133">Transmembrane helix</keyword>
<evidence type="ECO:0000256" key="7">
    <source>
        <dbReference type="SAM" id="Phobius"/>
    </source>
</evidence>
<dbReference type="Pfam" id="PF00027">
    <property type="entry name" value="cNMP_binding"/>
    <property type="match status" value="1"/>
</dbReference>
<evidence type="ECO:0000259" key="8">
    <source>
        <dbReference type="PROSITE" id="PS50042"/>
    </source>
</evidence>
<dbReference type="AlphaFoldDB" id="A0A9W6F3G5"/>
<dbReference type="InterPro" id="IPR018490">
    <property type="entry name" value="cNMP-bd_dom_sf"/>
</dbReference>
<dbReference type="GO" id="GO:0005216">
    <property type="term" value="F:monoatomic ion channel activity"/>
    <property type="evidence" value="ECO:0007669"/>
    <property type="project" value="InterPro"/>
</dbReference>
<dbReference type="InterPro" id="IPR005821">
    <property type="entry name" value="Ion_trans_dom"/>
</dbReference>
<evidence type="ECO:0000313" key="9">
    <source>
        <dbReference type="EMBL" id="GLC55153.1"/>
    </source>
</evidence>
<keyword evidence="5" id="KW-0406">Ion transport</keyword>
<gene>
    <name evidence="9" type="primary">PLEST001277</name>
    <name evidence="9" type="ORF">PLESTB_000949600</name>
</gene>